<keyword evidence="1" id="KW-0732">Signal</keyword>
<dbReference type="AlphaFoldDB" id="A0A6A4F475"/>
<evidence type="ECO:0000256" key="1">
    <source>
        <dbReference type="SAM" id="SignalP"/>
    </source>
</evidence>
<feature type="chain" id="PRO_5025635150" description="RxLR effector protein" evidence="1">
    <location>
        <begin position="24"/>
        <end position="171"/>
    </location>
</feature>
<name>A0A6A4F475_9STRA</name>
<evidence type="ECO:0000313" key="2">
    <source>
        <dbReference type="EMBL" id="KAE9327885.1"/>
    </source>
</evidence>
<reference evidence="2 3" key="1">
    <citation type="submission" date="2018-08" db="EMBL/GenBank/DDBJ databases">
        <title>Genomic investigation of the strawberry pathogen Phytophthora fragariae indicates pathogenicity is determined by transcriptional variation in three key races.</title>
        <authorList>
            <person name="Adams T.M."/>
            <person name="Armitage A.D."/>
            <person name="Sobczyk M.K."/>
            <person name="Bates H.J."/>
            <person name="Dunwell J.M."/>
            <person name="Nellist C.F."/>
            <person name="Harrison R.J."/>
        </authorList>
    </citation>
    <scope>NUCLEOTIDE SEQUENCE [LARGE SCALE GENOMIC DNA]</scope>
    <source>
        <strain evidence="2 3">SCRP333</strain>
    </source>
</reference>
<feature type="signal peptide" evidence="1">
    <location>
        <begin position="1"/>
        <end position="23"/>
    </location>
</feature>
<evidence type="ECO:0008006" key="4">
    <source>
        <dbReference type="Google" id="ProtNLM"/>
    </source>
</evidence>
<proteinExistence type="predicted"/>
<gene>
    <name evidence="2" type="ORF">PR003_g15913</name>
</gene>
<evidence type="ECO:0000313" key="3">
    <source>
        <dbReference type="Proteomes" id="UP000434957"/>
    </source>
</evidence>
<dbReference type="EMBL" id="QXFT01001131">
    <property type="protein sequence ID" value="KAE9327885.1"/>
    <property type="molecule type" value="Genomic_DNA"/>
</dbReference>
<organism evidence="2 3">
    <name type="scientific">Phytophthora rubi</name>
    <dbReference type="NCBI Taxonomy" id="129364"/>
    <lineage>
        <taxon>Eukaryota</taxon>
        <taxon>Sar</taxon>
        <taxon>Stramenopiles</taxon>
        <taxon>Oomycota</taxon>
        <taxon>Peronosporomycetes</taxon>
        <taxon>Peronosporales</taxon>
        <taxon>Peronosporaceae</taxon>
        <taxon>Phytophthora</taxon>
    </lineage>
</organism>
<protein>
    <recommendedName>
        <fullName evidence="4">RxLR effector protein</fullName>
    </recommendedName>
</protein>
<dbReference type="PROSITE" id="PS51257">
    <property type="entry name" value="PROKAR_LIPOPROTEIN"/>
    <property type="match status" value="1"/>
</dbReference>
<dbReference type="Proteomes" id="UP000434957">
    <property type="component" value="Unassembled WGS sequence"/>
</dbReference>
<accession>A0A6A4F475</accession>
<sequence>MRFTVILALVVATFFACISFTNADALPESGRNLRAQQIGAAGTAATNLFKADDVAAGATHLFKADDLAAKTDELAAKADDMAAKYIEAAYEKKFLAHAAKMAGGAEDVAKLTTKETDQLTTMVAATVKKNPSKWPKIKKFLLYSLGAGVAGTIIYQVGKAQGQSAATTTAA</sequence>
<comment type="caution">
    <text evidence="2">The sequence shown here is derived from an EMBL/GenBank/DDBJ whole genome shotgun (WGS) entry which is preliminary data.</text>
</comment>
<keyword evidence="3" id="KW-1185">Reference proteome</keyword>